<feature type="non-terminal residue" evidence="1">
    <location>
        <position position="1025"/>
    </location>
</feature>
<evidence type="ECO:0000313" key="1">
    <source>
        <dbReference type="EMBL" id="CAG8663003.1"/>
    </source>
</evidence>
<evidence type="ECO:0000313" key="2">
    <source>
        <dbReference type="Proteomes" id="UP000789525"/>
    </source>
</evidence>
<organism evidence="1 2">
    <name type="scientific">Acaulospora colombiana</name>
    <dbReference type="NCBI Taxonomy" id="27376"/>
    <lineage>
        <taxon>Eukaryota</taxon>
        <taxon>Fungi</taxon>
        <taxon>Fungi incertae sedis</taxon>
        <taxon>Mucoromycota</taxon>
        <taxon>Glomeromycotina</taxon>
        <taxon>Glomeromycetes</taxon>
        <taxon>Diversisporales</taxon>
        <taxon>Acaulosporaceae</taxon>
        <taxon>Acaulospora</taxon>
    </lineage>
</organism>
<comment type="caution">
    <text evidence="1">The sequence shown here is derived from an EMBL/GenBank/DDBJ whole genome shotgun (WGS) entry which is preliminary data.</text>
</comment>
<keyword evidence="2" id="KW-1185">Reference proteome</keyword>
<dbReference type="EMBL" id="CAJVPT010023000">
    <property type="protein sequence ID" value="CAG8663003.1"/>
    <property type="molecule type" value="Genomic_DNA"/>
</dbReference>
<sequence>PSHRASRRDYQEEDEDVAIQEMPASPIVPAISPSNSDYFARSIKTTAAPLPQTSDSITELYPDGSALSTPLTSISSSSFFVDSSASVEHTALSSIYSNSPPTSPSIHPTSRPGPSQINESIGLQLHGIPGTTRDSWPGSMRDIEPHTTFRSTPDLVSGHLVNGPGSPTVRASGEAESTNIIYQFPSQSRSSPSLIRVPRTSNEHTPPALNHQHPFSPFQGMRPHGSSSLNGHGQSPLWPNTPSPAQGTGVHPHSQPWSNIPRNSPPNYRSFSQALHPQGNLNSNLFGFPTGVQFGIHGNFLGTSIARDALLAYAHRLYNNAFSHQPPGLTSVPHQSQPESGLPDAHHQQLLSLLDSIKSQHPRHLPTLLLLSCVQFSIGNYDTCANVCSEILSIDGNYVGMVMKVKGAIKEAESLWMKAIKLRPTYWDAIDNLLHVLCEPATLPDGVVVPPRYHEAIGVLDHVLNILIRSDGLLLVFIPPAHLHRLQNLLYTSGNLRAVIQADSRAALHDHTRGLELMFRAPGSMEVGDPLHFRDIIIATVVIGLLASELPNSPVLKSIANAMNIDSVRFTSNMLDRGVDWLALVHEAGEKLVEMLLNQGKGALPMVMLTPEKVSRIPETLFSVFSRTLPALCVRASYEHPWVPAPGADDPGATKVTSTILLSIAKSLQTKDLPHGGAPFGPGKPLPRSLSLIIIIYYLAISLNPTPSTYNNMGILFYTVKNSASTTNAQGNREVINGFVLAQLYYRKGLSMDPNHPHLLTNYGSLLKDQGRPLEAVRMYKKALEVNPDFDVALANIANLIKDSGNIPEAVGYYQRALTVSPDFPDVICGFVNAMSSICDWRGGRGSTAQQPMVDEQLNLIFREEGDNTPRGWMGKLETVTKKQLLEGYGVGEGIMRTFGGLKEWRAIVQLAFGQDLPDDQRRHWDKVLGRFFGPFNRYEKAVNETGFVIRLIEMLNRITQQKCNGAPTSAICSALPYVLRLVAYRNALKISYDALIAPWLPATVYQPPSPPTERLNIGYVSSDF</sequence>
<gene>
    <name evidence="1" type="ORF">ACOLOM_LOCUS8660</name>
</gene>
<name>A0ACA9NLR5_9GLOM</name>
<protein>
    <submittedName>
        <fullName evidence="1">559_t:CDS:1</fullName>
    </submittedName>
</protein>
<dbReference type="Proteomes" id="UP000789525">
    <property type="component" value="Unassembled WGS sequence"/>
</dbReference>
<proteinExistence type="predicted"/>
<feature type="non-terminal residue" evidence="1">
    <location>
        <position position="1"/>
    </location>
</feature>
<reference evidence="1" key="1">
    <citation type="submission" date="2021-06" db="EMBL/GenBank/DDBJ databases">
        <authorList>
            <person name="Kallberg Y."/>
            <person name="Tangrot J."/>
            <person name="Rosling A."/>
        </authorList>
    </citation>
    <scope>NUCLEOTIDE SEQUENCE</scope>
    <source>
        <strain evidence="1">CL356</strain>
    </source>
</reference>
<accession>A0ACA9NLR5</accession>